<protein>
    <submittedName>
        <fullName evidence="1">Uncharacterized protein</fullName>
    </submittedName>
</protein>
<dbReference type="InParanoid" id="I1CIN7"/>
<dbReference type="VEuPathDB" id="FungiDB:RO3G_13028"/>
<evidence type="ECO:0000313" key="2">
    <source>
        <dbReference type="Proteomes" id="UP000009138"/>
    </source>
</evidence>
<dbReference type="Proteomes" id="UP000009138">
    <property type="component" value="Unassembled WGS sequence"/>
</dbReference>
<reference evidence="1 2" key="1">
    <citation type="journal article" date="2009" name="PLoS Genet.">
        <title>Genomic analysis of the basal lineage fungus Rhizopus oryzae reveals a whole-genome duplication.</title>
        <authorList>
            <person name="Ma L.-J."/>
            <person name="Ibrahim A.S."/>
            <person name="Skory C."/>
            <person name="Grabherr M.G."/>
            <person name="Burger G."/>
            <person name="Butler M."/>
            <person name="Elias M."/>
            <person name="Idnurm A."/>
            <person name="Lang B.F."/>
            <person name="Sone T."/>
            <person name="Abe A."/>
            <person name="Calvo S.E."/>
            <person name="Corrochano L.M."/>
            <person name="Engels R."/>
            <person name="Fu J."/>
            <person name="Hansberg W."/>
            <person name="Kim J.-M."/>
            <person name="Kodira C.D."/>
            <person name="Koehrsen M.J."/>
            <person name="Liu B."/>
            <person name="Miranda-Saavedra D."/>
            <person name="O'Leary S."/>
            <person name="Ortiz-Castellanos L."/>
            <person name="Poulter R."/>
            <person name="Rodriguez-Romero J."/>
            <person name="Ruiz-Herrera J."/>
            <person name="Shen Y.-Q."/>
            <person name="Zeng Q."/>
            <person name="Galagan J."/>
            <person name="Birren B.W."/>
            <person name="Cuomo C.A."/>
            <person name="Wickes B.L."/>
        </authorList>
    </citation>
    <scope>NUCLEOTIDE SEQUENCE [LARGE SCALE GENOMIC DNA]</scope>
    <source>
        <strain evidence="2">RA 99-880 / ATCC MYA-4621 / FGSC 9543 / NRRL 43880</strain>
    </source>
</reference>
<proteinExistence type="predicted"/>
<accession>I1CIN7</accession>
<organism evidence="1 2">
    <name type="scientific">Rhizopus delemar (strain RA 99-880 / ATCC MYA-4621 / FGSC 9543 / NRRL 43880)</name>
    <name type="common">Mucormycosis agent</name>
    <name type="synonym">Rhizopus arrhizus var. delemar</name>
    <dbReference type="NCBI Taxonomy" id="246409"/>
    <lineage>
        <taxon>Eukaryota</taxon>
        <taxon>Fungi</taxon>
        <taxon>Fungi incertae sedis</taxon>
        <taxon>Mucoromycota</taxon>
        <taxon>Mucoromycotina</taxon>
        <taxon>Mucoromycetes</taxon>
        <taxon>Mucorales</taxon>
        <taxon>Mucorineae</taxon>
        <taxon>Rhizopodaceae</taxon>
        <taxon>Rhizopus</taxon>
    </lineage>
</organism>
<sequence length="118" mass="13205">MADKDDSILQRSVKVSATPRIIKKQGPYTEINSKIKRILNYDCRLNPQLLELIPPLFNGSIIQDYGIALIILAAEVYSIETTILIFTQNQPNAPCLMAIIISVIQCILSQMEGQESKN</sequence>
<dbReference type="EMBL" id="CH476742">
    <property type="protein sequence ID" value="EIE88317.1"/>
    <property type="molecule type" value="Genomic_DNA"/>
</dbReference>
<keyword evidence="2" id="KW-1185">Reference proteome</keyword>
<name>I1CIN7_RHIO9</name>
<dbReference type="AlphaFoldDB" id="I1CIN7"/>
<dbReference type="RefSeq" id="XP_067523713.1">
    <property type="nucleotide sequence ID" value="XM_067667612.1"/>
</dbReference>
<evidence type="ECO:0000313" key="1">
    <source>
        <dbReference type="EMBL" id="EIE88317.1"/>
    </source>
</evidence>
<dbReference type="GeneID" id="93619993"/>
<gene>
    <name evidence="1" type="ORF">RO3G_13028</name>
</gene>